<dbReference type="AlphaFoldDB" id="A0A1H6I4W7"/>
<dbReference type="OrthoDB" id="9807532at2"/>
<name>A0A1H6I4W7_MAGFU</name>
<dbReference type="NCBIfam" id="TIGR03562">
    <property type="entry name" value="osmo_induc_OsmC"/>
    <property type="match status" value="1"/>
</dbReference>
<dbReference type="RefSeq" id="WP_074768503.1">
    <property type="nucleotide sequence ID" value="NZ_FNWO01000008.1"/>
</dbReference>
<dbReference type="SUPFAM" id="SSF82784">
    <property type="entry name" value="OsmC-like"/>
    <property type="match status" value="1"/>
</dbReference>
<dbReference type="Pfam" id="PF02566">
    <property type="entry name" value="OsmC"/>
    <property type="match status" value="1"/>
</dbReference>
<evidence type="ECO:0000313" key="2">
    <source>
        <dbReference type="EMBL" id="SEH41432.1"/>
    </source>
</evidence>
<dbReference type="InterPro" id="IPR015946">
    <property type="entry name" value="KH_dom-like_a/b"/>
</dbReference>
<organism evidence="2 3">
    <name type="scientific">Magnetospirillum fulvum</name>
    <name type="common">Rhodospirillum fulvum</name>
    <dbReference type="NCBI Taxonomy" id="1082"/>
    <lineage>
        <taxon>Bacteria</taxon>
        <taxon>Pseudomonadati</taxon>
        <taxon>Pseudomonadota</taxon>
        <taxon>Alphaproteobacteria</taxon>
        <taxon>Rhodospirillales</taxon>
        <taxon>Rhodospirillaceae</taxon>
        <taxon>Magnetospirillum</taxon>
    </lineage>
</organism>
<dbReference type="Proteomes" id="UP000182983">
    <property type="component" value="Unassembled WGS sequence"/>
</dbReference>
<protein>
    <submittedName>
        <fullName evidence="2">Osmotically inducible protein OsmC</fullName>
    </submittedName>
</protein>
<dbReference type="InterPro" id="IPR036102">
    <property type="entry name" value="OsmC/Ohrsf"/>
</dbReference>
<dbReference type="PANTHER" id="PTHR42830">
    <property type="entry name" value="OSMOTICALLY INDUCIBLE FAMILY PROTEIN"/>
    <property type="match status" value="1"/>
</dbReference>
<dbReference type="GO" id="GO:0004601">
    <property type="term" value="F:peroxidase activity"/>
    <property type="evidence" value="ECO:0007669"/>
    <property type="project" value="InterPro"/>
</dbReference>
<proteinExistence type="predicted"/>
<gene>
    <name evidence="2" type="ORF">SAMN04244559_02207</name>
</gene>
<dbReference type="InterPro" id="IPR019904">
    <property type="entry name" value="Peroxiredoxin_OsmC"/>
</dbReference>
<feature type="region of interest" description="Disordered" evidence="1">
    <location>
        <begin position="1"/>
        <end position="21"/>
    </location>
</feature>
<sequence>MTEKSASVHWEGQGKGGQGVISTETGTLNRIPYGFANRFENDRRGTNPEEILGAAHAACFTMAFSFAAEKAGLVISEVDTSASVRLVTQGEGFAIDRIALTLIATGTGIDKAKFQEVAAGAKRDCPLSKALASVPEITLEATLKEETTATGKTGLVP</sequence>
<accession>A0A1H6I4W7</accession>
<dbReference type="PANTHER" id="PTHR42830:SF1">
    <property type="entry name" value="OSMOTICALLY INDUCIBLE FAMILY PROTEIN"/>
    <property type="match status" value="1"/>
</dbReference>
<evidence type="ECO:0000256" key="1">
    <source>
        <dbReference type="SAM" id="MobiDB-lite"/>
    </source>
</evidence>
<reference evidence="3" key="1">
    <citation type="submission" date="2016-10" db="EMBL/GenBank/DDBJ databases">
        <authorList>
            <person name="Varghese N."/>
            <person name="Submissions S."/>
        </authorList>
    </citation>
    <scope>NUCLEOTIDE SEQUENCE [LARGE SCALE GENOMIC DNA]</scope>
    <source>
        <strain evidence="3">DSM 13234</strain>
    </source>
</reference>
<keyword evidence="3" id="KW-1185">Reference proteome</keyword>
<dbReference type="GO" id="GO:0006979">
    <property type="term" value="P:response to oxidative stress"/>
    <property type="evidence" value="ECO:0007669"/>
    <property type="project" value="InterPro"/>
</dbReference>
<dbReference type="InterPro" id="IPR003718">
    <property type="entry name" value="OsmC/Ohr_fam"/>
</dbReference>
<dbReference type="Gene3D" id="3.30.300.20">
    <property type="match status" value="1"/>
</dbReference>
<dbReference type="InterPro" id="IPR052707">
    <property type="entry name" value="OsmC_Ohr_Peroxiredoxin"/>
</dbReference>
<evidence type="ECO:0000313" key="3">
    <source>
        <dbReference type="Proteomes" id="UP000182983"/>
    </source>
</evidence>
<dbReference type="EMBL" id="FNWO01000008">
    <property type="protein sequence ID" value="SEH41432.1"/>
    <property type="molecule type" value="Genomic_DNA"/>
</dbReference>